<name>A0A7X5V1H1_9SPHN</name>
<protein>
    <submittedName>
        <fullName evidence="1">Uncharacterized protein</fullName>
    </submittedName>
</protein>
<dbReference type="Proteomes" id="UP000564677">
    <property type="component" value="Unassembled WGS sequence"/>
</dbReference>
<sequence length="163" mass="17238">MPDHDSWGEWNMQRIAWPCLAVIATLATGQAASNAAAANVSGTSTKVATAPVNACEKVKTTGWKAWLDKMPGPHKTPTLHVAGQATTSTGGWKLMLNRGATTKNLPPTQYFDFVAFAPTGPAPQVVTTAEVKAEIKNALPKYKEVVILCGKKAIATVPVKIVT</sequence>
<comment type="caution">
    <text evidence="1">The sequence shown here is derived from an EMBL/GenBank/DDBJ whole genome shotgun (WGS) entry which is preliminary data.</text>
</comment>
<dbReference type="EMBL" id="JAASQV010000002">
    <property type="protein sequence ID" value="NIJ65641.1"/>
    <property type="molecule type" value="Genomic_DNA"/>
</dbReference>
<dbReference type="RefSeq" id="WP_167300003.1">
    <property type="nucleotide sequence ID" value="NZ_JAASQV010000002.1"/>
</dbReference>
<dbReference type="AlphaFoldDB" id="A0A7X5V1H1"/>
<evidence type="ECO:0000313" key="1">
    <source>
        <dbReference type="EMBL" id="NIJ65641.1"/>
    </source>
</evidence>
<keyword evidence="2" id="KW-1185">Reference proteome</keyword>
<evidence type="ECO:0000313" key="2">
    <source>
        <dbReference type="Proteomes" id="UP000564677"/>
    </source>
</evidence>
<reference evidence="1 2" key="1">
    <citation type="submission" date="2020-03" db="EMBL/GenBank/DDBJ databases">
        <title>Genomic Encyclopedia of Type Strains, Phase IV (KMG-IV): sequencing the most valuable type-strain genomes for metagenomic binning, comparative biology and taxonomic classification.</title>
        <authorList>
            <person name="Goeker M."/>
        </authorList>
    </citation>
    <scope>NUCLEOTIDE SEQUENCE [LARGE SCALE GENOMIC DNA]</scope>
    <source>
        <strain evidence="1 2">DSM 4733</strain>
    </source>
</reference>
<proteinExistence type="predicted"/>
<gene>
    <name evidence="1" type="ORF">FHR20_002603</name>
</gene>
<accession>A0A7X5V1H1</accession>
<organism evidence="1 2">
    <name type="scientific">Sphingomonas leidyi</name>
    <dbReference type="NCBI Taxonomy" id="68569"/>
    <lineage>
        <taxon>Bacteria</taxon>
        <taxon>Pseudomonadati</taxon>
        <taxon>Pseudomonadota</taxon>
        <taxon>Alphaproteobacteria</taxon>
        <taxon>Sphingomonadales</taxon>
        <taxon>Sphingomonadaceae</taxon>
        <taxon>Sphingomonas</taxon>
    </lineage>
</organism>